<evidence type="ECO:0000313" key="3">
    <source>
        <dbReference type="Proteomes" id="UP000178587"/>
    </source>
</evidence>
<dbReference type="AlphaFoldDB" id="A0A1F6EMN3"/>
<dbReference type="Gene3D" id="3.30.70.1290">
    <property type="entry name" value="Transposase IS200-like"/>
    <property type="match status" value="1"/>
</dbReference>
<evidence type="ECO:0000313" key="2">
    <source>
        <dbReference type="EMBL" id="OGG74890.1"/>
    </source>
</evidence>
<comment type="caution">
    <text evidence="2">The sequence shown here is derived from an EMBL/GenBank/DDBJ whole genome shotgun (WGS) entry which is preliminary data.</text>
</comment>
<dbReference type="STRING" id="1798507.A3A34_03665"/>
<gene>
    <name evidence="2" type="ORF">A3A34_03665</name>
</gene>
<evidence type="ECO:0000259" key="1">
    <source>
        <dbReference type="SMART" id="SM01321"/>
    </source>
</evidence>
<protein>
    <recommendedName>
        <fullName evidence="1">Transposase IS200-like domain-containing protein</fullName>
    </recommendedName>
</protein>
<dbReference type="EMBL" id="MFLU01000011">
    <property type="protein sequence ID" value="OGG74890.1"/>
    <property type="molecule type" value="Genomic_DNA"/>
</dbReference>
<proteinExistence type="predicted"/>
<dbReference type="InterPro" id="IPR002686">
    <property type="entry name" value="Transposase_17"/>
</dbReference>
<feature type="domain" description="Transposase IS200-like" evidence="1">
    <location>
        <begin position="7"/>
        <end position="148"/>
    </location>
</feature>
<name>A0A1F6EMN3_9BACT</name>
<dbReference type="GO" id="GO:0006313">
    <property type="term" value="P:DNA transposition"/>
    <property type="evidence" value="ECO:0007669"/>
    <property type="project" value="InterPro"/>
</dbReference>
<dbReference type="Pfam" id="PF01797">
    <property type="entry name" value="Y1_Tnp"/>
    <property type="match status" value="1"/>
</dbReference>
<dbReference type="PANTHER" id="PTHR34322:SF2">
    <property type="entry name" value="TRANSPOSASE IS200-LIKE DOMAIN-CONTAINING PROTEIN"/>
    <property type="match status" value="1"/>
</dbReference>
<dbReference type="InterPro" id="IPR036515">
    <property type="entry name" value="Transposase_17_sf"/>
</dbReference>
<reference evidence="2 3" key="1">
    <citation type="journal article" date="2016" name="Nat. Commun.">
        <title>Thousands of microbial genomes shed light on interconnected biogeochemical processes in an aquifer system.</title>
        <authorList>
            <person name="Anantharaman K."/>
            <person name="Brown C.T."/>
            <person name="Hug L.A."/>
            <person name="Sharon I."/>
            <person name="Castelle C.J."/>
            <person name="Probst A.J."/>
            <person name="Thomas B.C."/>
            <person name="Singh A."/>
            <person name="Wilkins M.J."/>
            <person name="Karaoz U."/>
            <person name="Brodie E.L."/>
            <person name="Williams K.H."/>
            <person name="Hubbard S.S."/>
            <person name="Banfield J.F."/>
        </authorList>
    </citation>
    <scope>NUCLEOTIDE SEQUENCE [LARGE SCALE GENOMIC DNA]</scope>
</reference>
<organism evidence="2 3">
    <name type="scientific">Candidatus Kaiserbacteria bacterium RIFCSPLOWO2_01_FULL_50_24</name>
    <dbReference type="NCBI Taxonomy" id="1798507"/>
    <lineage>
        <taxon>Bacteria</taxon>
        <taxon>Candidatus Kaiseribacteriota</taxon>
    </lineage>
</organism>
<dbReference type="SUPFAM" id="SSF143422">
    <property type="entry name" value="Transposase IS200-like"/>
    <property type="match status" value="1"/>
</dbReference>
<dbReference type="Proteomes" id="UP000178587">
    <property type="component" value="Unassembled WGS sequence"/>
</dbReference>
<accession>A0A1F6EMN3</accession>
<dbReference type="PANTHER" id="PTHR34322">
    <property type="entry name" value="TRANSPOSASE, Y1_TNP DOMAIN-CONTAINING"/>
    <property type="match status" value="1"/>
</dbReference>
<sequence>MRVEPYGIDSYMHVVKRGARGMPITRGENDAKRFRRLLYYLNDEYQSEFWETGVCRSDTLIRPSSWPERKPLVKIYAWTLMPNHFHLLLQEIKDSGTSQFMQRLCGSMSRHFNEKYQEQGSIFQGPFKSRTINTDRYMRWALSYVMVKNVFELYPGGLEKAIKEFERAWKWATKYPYSSFPDYVTGKPLPIIDESTLCDFFTSPDDFKTLSRDMVLSRLKQISSIQEVTFE</sequence>
<dbReference type="GO" id="GO:0003677">
    <property type="term" value="F:DNA binding"/>
    <property type="evidence" value="ECO:0007669"/>
    <property type="project" value="InterPro"/>
</dbReference>
<dbReference type="GO" id="GO:0004803">
    <property type="term" value="F:transposase activity"/>
    <property type="evidence" value="ECO:0007669"/>
    <property type="project" value="InterPro"/>
</dbReference>
<dbReference type="SMART" id="SM01321">
    <property type="entry name" value="Y1_Tnp"/>
    <property type="match status" value="1"/>
</dbReference>